<dbReference type="AlphaFoldDB" id="G7YSS4"/>
<dbReference type="Gene3D" id="3.40.1440.10">
    <property type="entry name" value="GIY-YIG endonuclease"/>
    <property type="match status" value="1"/>
</dbReference>
<organism evidence="2 3">
    <name type="scientific">Clonorchis sinensis</name>
    <name type="common">Chinese liver fluke</name>
    <dbReference type="NCBI Taxonomy" id="79923"/>
    <lineage>
        <taxon>Eukaryota</taxon>
        <taxon>Metazoa</taxon>
        <taxon>Spiralia</taxon>
        <taxon>Lophotrochozoa</taxon>
        <taxon>Platyhelminthes</taxon>
        <taxon>Trematoda</taxon>
        <taxon>Digenea</taxon>
        <taxon>Opisthorchiida</taxon>
        <taxon>Opisthorchiata</taxon>
        <taxon>Opisthorchiidae</taxon>
        <taxon>Clonorchis</taxon>
    </lineage>
</organism>
<dbReference type="Proteomes" id="UP000008909">
    <property type="component" value="Unassembled WGS sequence"/>
</dbReference>
<reference evidence="2" key="1">
    <citation type="journal article" date="2011" name="Genome Biol.">
        <title>The draft genome of the carcinogenic human liver fluke Clonorchis sinensis.</title>
        <authorList>
            <person name="Wang X."/>
            <person name="Chen W."/>
            <person name="Huang Y."/>
            <person name="Sun J."/>
            <person name="Men J."/>
            <person name="Liu H."/>
            <person name="Luo F."/>
            <person name="Guo L."/>
            <person name="Lv X."/>
            <person name="Deng C."/>
            <person name="Zhou C."/>
            <person name="Fan Y."/>
            <person name="Li X."/>
            <person name="Huang L."/>
            <person name="Hu Y."/>
            <person name="Liang C."/>
            <person name="Hu X."/>
            <person name="Xu J."/>
            <person name="Yu X."/>
        </authorList>
    </citation>
    <scope>NUCLEOTIDE SEQUENCE [LARGE SCALE GENOMIC DNA]</scope>
    <source>
        <strain evidence="2">Henan</strain>
    </source>
</reference>
<gene>
    <name evidence="2" type="ORF">CLF_109602</name>
</gene>
<dbReference type="InterPro" id="IPR035901">
    <property type="entry name" value="GIY-YIG_endonuc_sf"/>
</dbReference>
<evidence type="ECO:0000313" key="2">
    <source>
        <dbReference type="EMBL" id="GAA56004.1"/>
    </source>
</evidence>
<evidence type="ECO:0000313" key="3">
    <source>
        <dbReference type="Proteomes" id="UP000008909"/>
    </source>
</evidence>
<proteinExistence type="predicted"/>
<keyword evidence="3" id="KW-1185">Reference proteome</keyword>
<dbReference type="CDD" id="cd10442">
    <property type="entry name" value="GIY-YIG_PLEs"/>
    <property type="match status" value="1"/>
</dbReference>
<protein>
    <recommendedName>
        <fullName evidence="1">C2H2-type domain-containing protein</fullName>
    </recommendedName>
</protein>
<evidence type="ECO:0000259" key="1">
    <source>
        <dbReference type="PROSITE" id="PS00028"/>
    </source>
</evidence>
<accession>G7YSS4</accession>
<feature type="domain" description="C2H2-type" evidence="1">
    <location>
        <begin position="94"/>
        <end position="116"/>
    </location>
</feature>
<reference key="2">
    <citation type="submission" date="2011-10" db="EMBL/GenBank/DDBJ databases">
        <title>The genome and transcriptome sequence of Clonorchis sinensis provide insights into the carcinogenic liver fluke.</title>
        <authorList>
            <person name="Wang X."/>
            <person name="Huang Y."/>
            <person name="Chen W."/>
            <person name="Liu H."/>
            <person name="Guo L."/>
            <person name="Chen Y."/>
            <person name="Luo F."/>
            <person name="Zhou W."/>
            <person name="Sun J."/>
            <person name="Mao Q."/>
            <person name="Liang P."/>
            <person name="Zhou C."/>
            <person name="Tian Y."/>
            <person name="Men J."/>
            <person name="Lv X."/>
            <person name="Huang L."/>
            <person name="Zhou J."/>
            <person name="Hu Y."/>
            <person name="Li R."/>
            <person name="Zhang F."/>
            <person name="Lei H."/>
            <person name="Li X."/>
            <person name="Hu X."/>
            <person name="Liang C."/>
            <person name="Xu J."/>
            <person name="Wu Z."/>
            <person name="Yu X."/>
        </authorList>
    </citation>
    <scope>NUCLEOTIDE SEQUENCE</scope>
    <source>
        <strain>Henan</strain>
    </source>
</reference>
<name>G7YSS4_CLOSI</name>
<dbReference type="InterPro" id="IPR013087">
    <property type="entry name" value="Znf_C2H2_type"/>
</dbReference>
<dbReference type="EMBL" id="DF144134">
    <property type="protein sequence ID" value="GAA56004.1"/>
    <property type="molecule type" value="Genomic_DNA"/>
</dbReference>
<dbReference type="PROSITE" id="PS00028">
    <property type="entry name" value="ZINC_FINGER_C2H2_1"/>
    <property type="match status" value="1"/>
</dbReference>
<sequence>MDKSDYIQKVKQHLAEGPYRQIDNADITSIMNKSKAEVGKHLRSVINHLGQVSLYQRSLGKKYKTFDNRKAKMPWGQTMHFEEQKFTFFYKIKCSDCIKVYIGQTARELHSRIGEHKRKINKPPRNADEYRELSKDSAIAEHALDTGHKIDLENVEVLRRGLRSTSQRLMAEAVEIAKHPSVNRIEGAELARVWRTVLDQSS</sequence>